<comment type="caution">
    <text evidence="3">The sequence shown here is derived from an EMBL/GenBank/DDBJ whole genome shotgun (WGS) entry which is preliminary data.</text>
</comment>
<evidence type="ECO:0000313" key="3">
    <source>
        <dbReference type="EMBL" id="PIP19558.1"/>
    </source>
</evidence>
<proteinExistence type="predicted"/>
<dbReference type="PROSITE" id="PS51257">
    <property type="entry name" value="PROKAR_LIPOPROTEIN"/>
    <property type="match status" value="1"/>
</dbReference>
<dbReference type="EMBL" id="PCRK01000047">
    <property type="protein sequence ID" value="PIP19558.1"/>
    <property type="molecule type" value="Genomic_DNA"/>
</dbReference>
<dbReference type="InterPro" id="IPR036366">
    <property type="entry name" value="PGBDSf"/>
</dbReference>
<sequence length="149" mass="16252">MFKRIVVFCFALAMAISLSGCATFGKKKDLEIQGLKNQVSVLEAQAQANGQEISGLKEELAKANETKAVSTEVIDKGGVISSKRHPKARQIQLALKNAGYNPGKIDGRIGKQTIDAIKAFQKANNLPVTGKMDRKTWALLRESLIQKIK</sequence>
<accession>A0A2G9YJZ7</accession>
<dbReference type="SUPFAM" id="SSF47090">
    <property type="entry name" value="PGBD-like"/>
    <property type="match status" value="1"/>
</dbReference>
<evidence type="ECO:0000256" key="1">
    <source>
        <dbReference type="SAM" id="SignalP"/>
    </source>
</evidence>
<feature type="chain" id="PRO_5013943590" description="Peptidoglycan binding-like domain-containing protein" evidence="1">
    <location>
        <begin position="23"/>
        <end position="149"/>
    </location>
</feature>
<evidence type="ECO:0000259" key="2">
    <source>
        <dbReference type="Pfam" id="PF01471"/>
    </source>
</evidence>
<feature type="signal peptide" evidence="1">
    <location>
        <begin position="1"/>
        <end position="22"/>
    </location>
</feature>
<dbReference type="Gene3D" id="1.10.101.10">
    <property type="entry name" value="PGBD-like superfamily/PGBD"/>
    <property type="match status" value="1"/>
</dbReference>
<dbReference type="Proteomes" id="UP000231292">
    <property type="component" value="Unassembled WGS sequence"/>
</dbReference>
<organism evidence="3 4">
    <name type="scientific">Candidatus Sherwoodlollariibacterium unditelluris</name>
    <dbReference type="NCBI Taxonomy" id="1974757"/>
    <lineage>
        <taxon>Bacteria</taxon>
        <taxon>Pseudomonadati</taxon>
        <taxon>Candidatus Omnitrophota</taxon>
        <taxon>Candidatus Sherwoodlollariibacterium</taxon>
    </lineage>
</organism>
<protein>
    <recommendedName>
        <fullName evidence="2">Peptidoglycan binding-like domain-containing protein</fullName>
    </recommendedName>
</protein>
<dbReference type="Pfam" id="PF01471">
    <property type="entry name" value="PG_binding_1"/>
    <property type="match status" value="1"/>
</dbReference>
<dbReference type="InterPro" id="IPR002477">
    <property type="entry name" value="Peptidoglycan-bd-like"/>
</dbReference>
<feature type="domain" description="Peptidoglycan binding-like" evidence="2">
    <location>
        <begin position="85"/>
        <end position="140"/>
    </location>
</feature>
<dbReference type="AlphaFoldDB" id="A0A2G9YJZ7"/>
<evidence type="ECO:0000313" key="4">
    <source>
        <dbReference type="Proteomes" id="UP000231292"/>
    </source>
</evidence>
<gene>
    <name evidence="3" type="ORF">COX41_02235</name>
</gene>
<keyword evidence="1" id="KW-0732">Signal</keyword>
<name>A0A2G9YJZ7_9BACT</name>
<reference evidence="3 4" key="1">
    <citation type="submission" date="2017-09" db="EMBL/GenBank/DDBJ databases">
        <title>Depth-based differentiation of microbial function through sediment-hosted aquifers and enrichment of novel symbionts in the deep terrestrial subsurface.</title>
        <authorList>
            <person name="Probst A.J."/>
            <person name="Ladd B."/>
            <person name="Jarett J.K."/>
            <person name="Geller-Mcgrath D.E."/>
            <person name="Sieber C.M."/>
            <person name="Emerson J.B."/>
            <person name="Anantharaman K."/>
            <person name="Thomas B.C."/>
            <person name="Malmstrom R."/>
            <person name="Stieglmeier M."/>
            <person name="Klingl A."/>
            <person name="Woyke T."/>
            <person name="Ryan C.M."/>
            <person name="Banfield J.F."/>
        </authorList>
    </citation>
    <scope>NUCLEOTIDE SEQUENCE [LARGE SCALE GENOMIC DNA]</scope>
    <source>
        <strain evidence="3">CG23_combo_of_CG06-09_8_20_14_all_41_10</strain>
    </source>
</reference>
<dbReference type="InterPro" id="IPR036365">
    <property type="entry name" value="PGBD-like_sf"/>
</dbReference>